<dbReference type="InterPro" id="IPR029044">
    <property type="entry name" value="Nucleotide-diphossugar_trans"/>
</dbReference>
<feature type="domain" description="Glycosyltransferase 2-like" evidence="1">
    <location>
        <begin position="172"/>
        <end position="300"/>
    </location>
</feature>
<dbReference type="EMBL" id="JBDJNQ010000016">
    <property type="protein sequence ID" value="MEN5380328.1"/>
    <property type="molecule type" value="Genomic_DNA"/>
</dbReference>
<dbReference type="Proteomes" id="UP001409291">
    <property type="component" value="Unassembled WGS sequence"/>
</dbReference>
<dbReference type="Gene3D" id="3.90.550.10">
    <property type="entry name" value="Spore Coat Polysaccharide Biosynthesis Protein SpsA, Chain A"/>
    <property type="match status" value="1"/>
</dbReference>
<accession>A0ABV0C286</accession>
<evidence type="ECO:0000313" key="3">
    <source>
        <dbReference type="Proteomes" id="UP001409291"/>
    </source>
</evidence>
<keyword evidence="3" id="KW-1185">Reference proteome</keyword>
<proteinExistence type="predicted"/>
<dbReference type="CDD" id="cd00761">
    <property type="entry name" value="Glyco_tranf_GTA_type"/>
    <property type="match status" value="1"/>
</dbReference>
<evidence type="ECO:0000259" key="1">
    <source>
        <dbReference type="Pfam" id="PF00535"/>
    </source>
</evidence>
<dbReference type="InterPro" id="IPR001173">
    <property type="entry name" value="Glyco_trans_2-like"/>
</dbReference>
<evidence type="ECO:0000313" key="2">
    <source>
        <dbReference type="EMBL" id="MEN5380328.1"/>
    </source>
</evidence>
<organism evidence="2 3">
    <name type="scientific">Sphingobacterium kitahiroshimense</name>
    <dbReference type="NCBI Taxonomy" id="470446"/>
    <lineage>
        <taxon>Bacteria</taxon>
        <taxon>Pseudomonadati</taxon>
        <taxon>Bacteroidota</taxon>
        <taxon>Sphingobacteriia</taxon>
        <taxon>Sphingobacteriales</taxon>
        <taxon>Sphingobacteriaceae</taxon>
        <taxon>Sphingobacterium</taxon>
    </lineage>
</organism>
<name>A0ABV0C286_9SPHI</name>
<protein>
    <submittedName>
        <fullName evidence="2">Glycosyltransferase family A protein</fullName>
        <ecNumber evidence="2">2.4.-.-</ecNumber>
    </submittedName>
</protein>
<reference evidence="2 3" key="1">
    <citation type="submission" date="2024-04" db="EMBL/GenBank/DDBJ databases">
        <title>WGS of bacteria from Torrens River.</title>
        <authorList>
            <person name="Wyrsch E.R."/>
            <person name="Drigo B."/>
        </authorList>
    </citation>
    <scope>NUCLEOTIDE SEQUENCE [LARGE SCALE GENOMIC DNA]</scope>
    <source>
        <strain evidence="2 3">TWI391</strain>
    </source>
</reference>
<dbReference type="Pfam" id="PF00535">
    <property type="entry name" value="Glycos_transf_2"/>
    <property type="match status" value="1"/>
</dbReference>
<dbReference type="SUPFAM" id="SSF53448">
    <property type="entry name" value="Nucleotide-diphospho-sugar transferases"/>
    <property type="match status" value="1"/>
</dbReference>
<keyword evidence="2" id="KW-0328">Glycosyltransferase</keyword>
<dbReference type="RefSeq" id="WP_346583180.1">
    <property type="nucleotide sequence ID" value="NZ_JBDJNQ010000016.1"/>
</dbReference>
<keyword evidence="2" id="KW-0808">Transferase</keyword>
<comment type="caution">
    <text evidence="2">The sequence shown here is derived from an EMBL/GenBank/DDBJ whole genome shotgun (WGS) entry which is preliminary data.</text>
</comment>
<dbReference type="GO" id="GO:0016757">
    <property type="term" value="F:glycosyltransferase activity"/>
    <property type="evidence" value="ECO:0007669"/>
    <property type="project" value="UniProtKB-KW"/>
</dbReference>
<dbReference type="EC" id="2.4.-.-" evidence="2"/>
<sequence>MTNYRIAAYNLSEKIYTENMNDIDSVFKQVVINYSKKETCEILRLKKIVRNAIKSEEDVIIIYKDRARSYPNLIEIVFHIHKLNFSFLLLSGCVKGPVVPIDSDCCYVSTLDSIEVFLITRSLYYKILQIPTLKDKEVSIEDIFNLMIRKKCALSVCISKVSNITKLSKINIIIPLRNISVYVKELCDSILCQRYKIYHVYFLDDNSDDNFTNLIPDILSYTVIKSTVQRFALENIIDALLSLSFDNDDIIMLLDGDDILAHEYVFEIINEAYNVKTTMATHGSFAIYHTKQPFFYSYTREQFNKLRKVGWNLSPLRTFKFGLFSTYLNLDPTLSHMKDHYGSFYRTTYDMALFFPLLEICGYDRLQFIEDVLYYYRIHETNDFIINRRSQFANELEIRKKQLL</sequence>
<gene>
    <name evidence="2" type="ORF">ABE541_23890</name>
</gene>